<gene>
    <name evidence="1" type="ORF">J8273_7586</name>
</gene>
<name>A0A8J6E828_9EUKA</name>
<protein>
    <submittedName>
        <fullName evidence="1">IQ calmodulin-binding motif protein</fullName>
    </submittedName>
</protein>
<accession>A0A8J6E828</accession>
<keyword evidence="2" id="KW-1185">Reference proteome</keyword>
<organism evidence="1 2">
    <name type="scientific">Carpediemonas membranifera</name>
    <dbReference type="NCBI Taxonomy" id="201153"/>
    <lineage>
        <taxon>Eukaryota</taxon>
        <taxon>Metamonada</taxon>
        <taxon>Carpediemonas-like organisms</taxon>
        <taxon>Carpediemonas</taxon>
    </lineage>
</organism>
<reference evidence="1" key="1">
    <citation type="submission" date="2021-05" db="EMBL/GenBank/DDBJ databases">
        <title>A free-living protist that lacks canonical eukaryotic 1 DNA replication and segregation systems.</title>
        <authorList>
            <person name="Salas-Leiva D.E."/>
            <person name="Tromer E.C."/>
            <person name="Curtis B.A."/>
            <person name="Jerlstrom-Hultqvist J."/>
            <person name="Kolisko M."/>
            <person name="Yi Z."/>
            <person name="Salas-Leiva J.S."/>
            <person name="Gallot-Lavallee L."/>
            <person name="Kops G.J.P.L."/>
            <person name="Archibald J.M."/>
            <person name="Simpson A.G.B."/>
            <person name="Roger A.J."/>
        </authorList>
    </citation>
    <scope>NUCLEOTIDE SEQUENCE</scope>
    <source>
        <strain evidence="1">BICM</strain>
    </source>
</reference>
<dbReference type="AlphaFoldDB" id="A0A8J6E828"/>
<evidence type="ECO:0000313" key="1">
    <source>
        <dbReference type="EMBL" id="KAG9391345.1"/>
    </source>
</evidence>
<dbReference type="Proteomes" id="UP000717585">
    <property type="component" value="Unassembled WGS sequence"/>
</dbReference>
<proteinExistence type="predicted"/>
<comment type="caution">
    <text evidence="1">The sequence shown here is derived from an EMBL/GenBank/DDBJ whole genome shotgun (WGS) entry which is preliminary data.</text>
</comment>
<evidence type="ECO:0000313" key="2">
    <source>
        <dbReference type="Proteomes" id="UP000717585"/>
    </source>
</evidence>
<dbReference type="EMBL" id="JAHDYR010000056">
    <property type="protein sequence ID" value="KAG9391345.1"/>
    <property type="molecule type" value="Genomic_DNA"/>
</dbReference>
<sequence length="153" mass="17543">MTMFRTVSPRPGIPELIKSELEVFLRSILHLDGVTDTVYQPARDGGLGLKDPRDIWHAAYLGARDTMFRLGDHAPWRWCLVDHALAPSPAWSLPCEGLDQSLRYKQTMFKMLEDVATRMTADVAQEREDRQQTEETLIRLLEQTCQSVETSLR</sequence>